<gene>
    <name evidence="1" type="ORF">BN850_0108280</name>
</gene>
<dbReference type="EMBL" id="HG320280">
    <property type="protein sequence ID" value="CEG05911.1"/>
    <property type="molecule type" value="Genomic_DNA"/>
</dbReference>
<proteinExistence type="predicted"/>
<protein>
    <submittedName>
        <fullName evidence="1">WGS project CBMI000000000 data, contig CS3069_c003626</fullName>
    </submittedName>
</protein>
<name>A0A090MDW2_9HYPO</name>
<reference evidence="1" key="1">
    <citation type="submission" date="2013-05" db="EMBL/GenBank/DDBJ databases">
        <title>Draft genome sequences of six wheat associated Fusarium spp. isolates.</title>
        <authorList>
            <person name="Moolhuijzen P.M."/>
            <person name="Manners J.M."/>
            <person name="Wilcox S."/>
            <person name="Bellgard M.I."/>
            <person name="Gardiner D.M."/>
        </authorList>
    </citation>
    <scope>NUCLEOTIDE SEQUENCE</scope>
    <source>
        <strain evidence="1">CS3069</strain>
    </source>
</reference>
<sequence>MAEYSEVLSESGTCCPVEPLYNSRNAVSFYMNLHAYSMDPFCVLVVELIRYNTPNTINKGFKKRPFIRNKGSDNMGRIKAGLMLMTPVQLGRQDTELVVSHKILFQVYEQRSRMFLATEKQYLGGEPSK</sequence>
<dbReference type="AlphaFoldDB" id="A0A090MDW2"/>
<accession>A0A090MDW2</accession>
<evidence type="ECO:0000313" key="1">
    <source>
        <dbReference type="EMBL" id="CEG05323.1"/>
    </source>
</evidence>
<dbReference type="EMBL" id="CBMI010003624">
    <property type="protein sequence ID" value="CEG05323.1"/>
    <property type="molecule type" value="Genomic_DNA"/>
</dbReference>
<organism evidence="1">
    <name type="scientific">Fusarium clavum</name>
    <dbReference type="NCBI Taxonomy" id="2594811"/>
    <lineage>
        <taxon>Eukaryota</taxon>
        <taxon>Fungi</taxon>
        <taxon>Dikarya</taxon>
        <taxon>Ascomycota</taxon>
        <taxon>Pezizomycotina</taxon>
        <taxon>Sordariomycetes</taxon>
        <taxon>Hypocreomycetidae</taxon>
        <taxon>Hypocreales</taxon>
        <taxon>Nectriaceae</taxon>
        <taxon>Fusarium</taxon>
        <taxon>Fusarium incarnatum-equiseti species complex</taxon>
    </lineage>
</organism>